<sequence length="180" mass="18999">MATARREKGGQFDVISGAMEERLREHPDLQQQLIENIEANLRRIDPVATAESLDLPGTDLDPTDFQYEVSGAVGAQLFGEPSAAGENQLITARAYWWGYQFRIPEAAMQDFNEAGNVVAAFMTLGGSAIAASGGTLAPVLAVTAAYVAAELALMNVVDGGKGVYLTASWASPALIVPTAI</sequence>
<evidence type="ECO:0000313" key="2">
    <source>
        <dbReference type="Proteomes" id="UP001596201"/>
    </source>
</evidence>
<organism evidence="1 2">
    <name type="scientific">Salinirubrum litoreum</name>
    <dbReference type="NCBI Taxonomy" id="1126234"/>
    <lineage>
        <taxon>Archaea</taxon>
        <taxon>Methanobacteriati</taxon>
        <taxon>Methanobacteriota</taxon>
        <taxon>Stenosarchaea group</taxon>
        <taxon>Halobacteria</taxon>
        <taxon>Halobacteriales</taxon>
        <taxon>Haloferacaceae</taxon>
        <taxon>Salinirubrum</taxon>
    </lineage>
</organism>
<name>A0ABD5RFY0_9EURY</name>
<dbReference type="RefSeq" id="WP_227230964.1">
    <property type="nucleotide sequence ID" value="NZ_JAJCVJ010000003.1"/>
</dbReference>
<gene>
    <name evidence="1" type="ORF">ACFPJ5_18425</name>
</gene>
<comment type="caution">
    <text evidence="1">The sequence shown here is derived from an EMBL/GenBank/DDBJ whole genome shotgun (WGS) entry which is preliminary data.</text>
</comment>
<dbReference type="EMBL" id="JBHSKX010000004">
    <property type="protein sequence ID" value="MFC5368906.1"/>
    <property type="molecule type" value="Genomic_DNA"/>
</dbReference>
<evidence type="ECO:0000313" key="1">
    <source>
        <dbReference type="EMBL" id="MFC5368906.1"/>
    </source>
</evidence>
<dbReference type="AlphaFoldDB" id="A0ABD5RFY0"/>
<protein>
    <submittedName>
        <fullName evidence="1">Uncharacterized protein</fullName>
    </submittedName>
</protein>
<accession>A0ABD5RFY0</accession>
<proteinExistence type="predicted"/>
<reference evidence="1 2" key="1">
    <citation type="journal article" date="2019" name="Int. J. Syst. Evol. Microbiol.">
        <title>The Global Catalogue of Microorganisms (GCM) 10K type strain sequencing project: providing services to taxonomists for standard genome sequencing and annotation.</title>
        <authorList>
            <consortium name="The Broad Institute Genomics Platform"/>
            <consortium name="The Broad Institute Genome Sequencing Center for Infectious Disease"/>
            <person name="Wu L."/>
            <person name="Ma J."/>
        </authorList>
    </citation>
    <scope>NUCLEOTIDE SEQUENCE [LARGE SCALE GENOMIC DNA]</scope>
    <source>
        <strain evidence="1 2">CGMCC 1.12237</strain>
    </source>
</reference>
<keyword evidence="2" id="KW-1185">Reference proteome</keyword>
<dbReference type="Proteomes" id="UP001596201">
    <property type="component" value="Unassembled WGS sequence"/>
</dbReference>